<dbReference type="EMBL" id="JACTNZ010000005">
    <property type="protein sequence ID" value="KAG5547870.1"/>
    <property type="molecule type" value="Genomic_DNA"/>
</dbReference>
<dbReference type="PANTHER" id="PTHR31286">
    <property type="entry name" value="GLYCINE-RICH CELL WALL STRUCTURAL PROTEIN 1.8-LIKE"/>
    <property type="match status" value="1"/>
</dbReference>
<feature type="domain" description="DUF4283" evidence="2">
    <location>
        <begin position="187"/>
        <end position="268"/>
    </location>
</feature>
<evidence type="ECO:0000313" key="3">
    <source>
        <dbReference type="EMBL" id="KAG5547870.1"/>
    </source>
</evidence>
<evidence type="ECO:0008006" key="5">
    <source>
        <dbReference type="Google" id="ProtNLM"/>
    </source>
</evidence>
<evidence type="ECO:0000313" key="4">
    <source>
        <dbReference type="Proteomes" id="UP000823749"/>
    </source>
</evidence>
<dbReference type="GO" id="GO:0008234">
    <property type="term" value="F:cysteine-type peptidase activity"/>
    <property type="evidence" value="ECO:0007669"/>
    <property type="project" value="InterPro"/>
</dbReference>
<protein>
    <recommendedName>
        <fullName evidence="5">DUF4283 domain-containing protein</fullName>
    </recommendedName>
</protein>
<dbReference type="InterPro" id="IPR000668">
    <property type="entry name" value="Peptidase_C1A_C"/>
</dbReference>
<dbReference type="Pfam" id="PF14111">
    <property type="entry name" value="DUF4283"/>
    <property type="match status" value="1"/>
</dbReference>
<dbReference type="InterPro" id="IPR040256">
    <property type="entry name" value="At4g02000-like"/>
</dbReference>
<reference evidence="3" key="1">
    <citation type="submission" date="2020-08" db="EMBL/GenBank/DDBJ databases">
        <title>Plant Genome Project.</title>
        <authorList>
            <person name="Zhang R.-G."/>
        </authorList>
    </citation>
    <scope>NUCLEOTIDE SEQUENCE</scope>
    <source>
        <strain evidence="3">WSP0</strain>
        <tissue evidence="3">Leaf</tissue>
    </source>
</reference>
<comment type="caution">
    <text evidence="3">The sequence shown here is derived from an EMBL/GenBank/DDBJ whole genome shotgun (WGS) entry which is preliminary data.</text>
</comment>
<dbReference type="Gene3D" id="3.90.70.10">
    <property type="entry name" value="Cysteine proteinases"/>
    <property type="match status" value="1"/>
</dbReference>
<dbReference type="InterPro" id="IPR038765">
    <property type="entry name" value="Papain-like_cys_pep_sf"/>
</dbReference>
<keyword evidence="4" id="KW-1185">Reference proteome</keyword>
<evidence type="ECO:0000259" key="1">
    <source>
        <dbReference type="Pfam" id="PF00112"/>
    </source>
</evidence>
<dbReference type="Pfam" id="PF00112">
    <property type="entry name" value="Peptidase_C1"/>
    <property type="match status" value="1"/>
</dbReference>
<sequence>MTDSILLEAVATPSQLGVIAIAGSPVKHKVAEVISRVSEGVERNVAFELLDDGLQKVFGQLQFGNSDDTVVRQIKALAAENLVLRQRAEDTFSKQLLDGSKVDSSLVGPVANPVGISGQFEARPTPLSVPVVAAGADPGSKAKVGWNTVVAQSLPSASRMALAYHPPQIRGSRLVVCPPIEVEECGAERWSDCLVGYFLDKKVPFHLVDNIVKRIWKKFGIYEVMANDQGFFFFKFGDEDVLQKVMEGGPWHIAGKLMILKKWQPQMVLQKEQLSSIPIWVQLCNVPLEFWNATSALGKPLFVDEQTEKGKRLSFAKVCVEMTVDSPFLDTVDVEYASGKSVVVGVKYPWKPLVCTQCHVFGHSVSSHKSPLVATAIGDQVGLVSEKEAISEKEVVLPLDLGVDCGTSVGQVEVAQGRASLAARGPGASTTKDLAVQVGSDPPVIGGWETPVFQQDRPRAAKAASKVLTRDVNYSRLSNTFAVLDSTVTVEGQLQVEEGMVPPVSLSLGDSPKPIPLIVDPGAKKKPRGRVESKVRREFLAATAARCFPLHWSHVSNVDNVVGPSRILLAWNPLLVQVSIVFYSAQMIFAKVKSVDRHAVFYASVVYAHNSMSDRRSLWHDLRMASGIVGNDAWIQMGNYNVGIYCPPWYHSNPRYNPDPKAIRRHSGLLVGYGSYLDEPVWIMRNTWGAKWAMKATCSYPGPGIAANIQTDRVTCCLPSHATPYSLQNRWGRNLSLLKER</sequence>
<evidence type="ECO:0000259" key="2">
    <source>
        <dbReference type="Pfam" id="PF14111"/>
    </source>
</evidence>
<name>A0AAV6K5X1_9ERIC</name>
<organism evidence="3 4">
    <name type="scientific">Rhododendron griersonianum</name>
    <dbReference type="NCBI Taxonomy" id="479676"/>
    <lineage>
        <taxon>Eukaryota</taxon>
        <taxon>Viridiplantae</taxon>
        <taxon>Streptophyta</taxon>
        <taxon>Embryophyta</taxon>
        <taxon>Tracheophyta</taxon>
        <taxon>Spermatophyta</taxon>
        <taxon>Magnoliopsida</taxon>
        <taxon>eudicotyledons</taxon>
        <taxon>Gunneridae</taxon>
        <taxon>Pentapetalae</taxon>
        <taxon>asterids</taxon>
        <taxon>Ericales</taxon>
        <taxon>Ericaceae</taxon>
        <taxon>Ericoideae</taxon>
        <taxon>Rhodoreae</taxon>
        <taxon>Rhododendron</taxon>
    </lineage>
</organism>
<accession>A0AAV6K5X1</accession>
<dbReference type="Proteomes" id="UP000823749">
    <property type="component" value="Chromosome 5"/>
</dbReference>
<dbReference type="PANTHER" id="PTHR31286:SF99">
    <property type="entry name" value="DUF4283 DOMAIN-CONTAINING PROTEIN"/>
    <property type="match status" value="1"/>
</dbReference>
<dbReference type="SUPFAM" id="SSF54001">
    <property type="entry name" value="Cysteine proteinases"/>
    <property type="match status" value="1"/>
</dbReference>
<dbReference type="AlphaFoldDB" id="A0AAV6K5X1"/>
<gene>
    <name evidence="3" type="ORF">RHGRI_013520</name>
</gene>
<dbReference type="InterPro" id="IPR025558">
    <property type="entry name" value="DUF4283"/>
</dbReference>
<dbReference type="GO" id="GO:0006508">
    <property type="term" value="P:proteolysis"/>
    <property type="evidence" value="ECO:0007669"/>
    <property type="project" value="InterPro"/>
</dbReference>
<proteinExistence type="predicted"/>
<feature type="domain" description="Peptidase C1A papain C-terminal" evidence="1">
    <location>
        <begin position="633"/>
        <end position="695"/>
    </location>
</feature>